<evidence type="ECO:0000313" key="2">
    <source>
        <dbReference type="EMBL" id="MFD2672528.1"/>
    </source>
</evidence>
<organism evidence="2 3">
    <name type="scientific">Marinicrinis sediminis</name>
    <dbReference type="NCBI Taxonomy" id="1652465"/>
    <lineage>
        <taxon>Bacteria</taxon>
        <taxon>Bacillati</taxon>
        <taxon>Bacillota</taxon>
        <taxon>Bacilli</taxon>
        <taxon>Bacillales</taxon>
        <taxon>Paenibacillaceae</taxon>
    </lineage>
</organism>
<feature type="transmembrane region" description="Helical" evidence="1">
    <location>
        <begin position="264"/>
        <end position="286"/>
    </location>
</feature>
<comment type="caution">
    <text evidence="2">The sequence shown here is derived from an EMBL/GenBank/DDBJ whole genome shotgun (WGS) entry which is preliminary data.</text>
</comment>
<sequence length="298" mass="35023">MSNLVYQSVQFVSLISIAISLTIVLYLLGVWWLKRRSVYRWYRGLQGLSVPNWLRKGLGIRSAGHPSSEELQFLLRGAGIRLHVVSYQLYKRVVQIVAVLPSAALILLHTESWGLSRTEELAVHLLAIIVLLSTWLDRWMLESMKKRRSMKIARELHQVSQHLLYYEGSKLHLHTKLMRCTSFTTIIRNEWHQLLNDWYYSAEDAMTRFKRQLGTNEAYQFTETLKAMYIQDSQLFYQLLRERIEDTKEKGILQQDEEKEAKSYVLFVLAGLPILNTFRIFLYPWVQEGQRILNSLNS</sequence>
<keyword evidence="1" id="KW-0472">Membrane</keyword>
<dbReference type="EMBL" id="JBHUMM010000042">
    <property type="protein sequence ID" value="MFD2672528.1"/>
    <property type="molecule type" value="Genomic_DNA"/>
</dbReference>
<gene>
    <name evidence="2" type="ORF">ACFSUC_13240</name>
</gene>
<feature type="transmembrane region" description="Helical" evidence="1">
    <location>
        <begin position="121"/>
        <end position="141"/>
    </location>
</feature>
<keyword evidence="1" id="KW-0812">Transmembrane</keyword>
<protein>
    <submittedName>
        <fullName evidence="2">Uncharacterized protein</fullName>
    </submittedName>
</protein>
<dbReference type="RefSeq" id="WP_379930094.1">
    <property type="nucleotide sequence ID" value="NZ_JBHUMM010000042.1"/>
</dbReference>
<reference evidence="3" key="1">
    <citation type="journal article" date="2019" name="Int. J. Syst. Evol. Microbiol.">
        <title>The Global Catalogue of Microorganisms (GCM) 10K type strain sequencing project: providing services to taxonomists for standard genome sequencing and annotation.</title>
        <authorList>
            <consortium name="The Broad Institute Genomics Platform"/>
            <consortium name="The Broad Institute Genome Sequencing Center for Infectious Disease"/>
            <person name="Wu L."/>
            <person name="Ma J."/>
        </authorList>
    </citation>
    <scope>NUCLEOTIDE SEQUENCE [LARGE SCALE GENOMIC DNA]</scope>
    <source>
        <strain evidence="3">KCTC 33676</strain>
    </source>
</reference>
<keyword evidence="3" id="KW-1185">Reference proteome</keyword>
<proteinExistence type="predicted"/>
<accession>A0ABW5RBX7</accession>
<feature type="transmembrane region" description="Helical" evidence="1">
    <location>
        <begin position="89"/>
        <end position="109"/>
    </location>
</feature>
<evidence type="ECO:0000256" key="1">
    <source>
        <dbReference type="SAM" id="Phobius"/>
    </source>
</evidence>
<keyword evidence="1" id="KW-1133">Transmembrane helix</keyword>
<name>A0ABW5RBX7_9BACL</name>
<feature type="transmembrane region" description="Helical" evidence="1">
    <location>
        <begin position="12"/>
        <end position="33"/>
    </location>
</feature>
<dbReference type="Proteomes" id="UP001597497">
    <property type="component" value="Unassembled WGS sequence"/>
</dbReference>
<evidence type="ECO:0000313" key="3">
    <source>
        <dbReference type="Proteomes" id="UP001597497"/>
    </source>
</evidence>